<sequence length="309" mass="35402">MAEIQLGINNCFAIGRFPEPEEWLRVVKDELGLEHVQFSVDLLDPVIIDDEIIKEKCAYIRELAQAKGVSIDTVSTGEAAHKFNLLLQPDPGMRRCYLRWYEKLVRMGTLLGAEASGIYVGSLSQLDERDPQRKGFLIEVLLEEIVYLTFVARQSGQKYFLWEPMSLPRELPCTIDETKRMLDLVNKKSYLPVLLCLDVGHGYLRSSDPRDLDAYAWLRELAHLSPSIHIQQTDRKGSRHWPFTEEYNAQGVIVPEKVLEAIEKSGAKKTILVFEFFYSAHALSEESVIPSMKQSVEYWKEAIANFYGK</sequence>
<evidence type="ECO:0000259" key="1">
    <source>
        <dbReference type="Pfam" id="PF01261"/>
    </source>
</evidence>
<evidence type="ECO:0000313" key="2">
    <source>
        <dbReference type="EMBL" id="WZL75711.1"/>
    </source>
</evidence>
<accession>A0ABZ2YC34</accession>
<keyword evidence="3" id="KW-1185">Reference proteome</keyword>
<organism evidence="2 3">
    <name type="scientific">Thermatribacter velox</name>
    <dbReference type="NCBI Taxonomy" id="3039681"/>
    <lineage>
        <taxon>Bacteria</taxon>
        <taxon>Pseudomonadati</taxon>
        <taxon>Atribacterota</taxon>
        <taxon>Atribacteria</taxon>
        <taxon>Atribacterales</taxon>
        <taxon>Thermatribacteraceae</taxon>
        <taxon>Thermatribacter</taxon>
    </lineage>
</organism>
<dbReference type="SUPFAM" id="SSF51658">
    <property type="entry name" value="Xylose isomerase-like"/>
    <property type="match status" value="1"/>
</dbReference>
<protein>
    <submittedName>
        <fullName evidence="2">TIM barrel protein</fullName>
    </submittedName>
</protein>
<feature type="domain" description="Xylose isomerase-like TIM barrel" evidence="1">
    <location>
        <begin position="30"/>
        <end position="287"/>
    </location>
</feature>
<dbReference type="InterPro" id="IPR013022">
    <property type="entry name" value="Xyl_isomerase-like_TIM-brl"/>
</dbReference>
<dbReference type="Gene3D" id="3.20.20.150">
    <property type="entry name" value="Divalent-metal-dependent TIM barrel enzymes"/>
    <property type="match status" value="1"/>
</dbReference>
<evidence type="ECO:0000313" key="3">
    <source>
        <dbReference type="Proteomes" id="UP001461341"/>
    </source>
</evidence>
<dbReference type="EMBL" id="CP121689">
    <property type="protein sequence ID" value="WZL75711.1"/>
    <property type="molecule type" value="Genomic_DNA"/>
</dbReference>
<dbReference type="Pfam" id="PF01261">
    <property type="entry name" value="AP_endonuc_2"/>
    <property type="match status" value="1"/>
</dbReference>
<dbReference type="RefSeq" id="WP_369017861.1">
    <property type="nucleotide sequence ID" value="NZ_CP121689.1"/>
</dbReference>
<proteinExistence type="predicted"/>
<gene>
    <name evidence="2" type="ORF">QBE54_08985</name>
</gene>
<dbReference type="Proteomes" id="UP001461341">
    <property type="component" value="Chromosome"/>
</dbReference>
<dbReference type="InterPro" id="IPR036237">
    <property type="entry name" value="Xyl_isomerase-like_sf"/>
</dbReference>
<name>A0ABZ2YC34_9BACT</name>
<reference evidence="2 3" key="1">
    <citation type="submission" date="2023-03" db="EMBL/GenBank/DDBJ databases">
        <title>Novel Species.</title>
        <authorList>
            <person name="Ma S."/>
        </authorList>
    </citation>
    <scope>NUCLEOTIDE SEQUENCE [LARGE SCALE GENOMIC DNA]</scope>
    <source>
        <strain evidence="2 3">B11</strain>
    </source>
</reference>